<evidence type="ECO:0000256" key="1">
    <source>
        <dbReference type="ARBA" id="ARBA00009995"/>
    </source>
</evidence>
<protein>
    <recommendedName>
        <fullName evidence="5">Glycosyltransferase</fullName>
        <ecNumber evidence="5">2.4.1.-</ecNumber>
    </recommendedName>
</protein>
<evidence type="ECO:0000259" key="6">
    <source>
        <dbReference type="Pfam" id="PF26168"/>
    </source>
</evidence>
<dbReference type="OrthoDB" id="5835829at2759"/>
<dbReference type="InterPro" id="IPR002213">
    <property type="entry name" value="UDP_glucos_trans"/>
</dbReference>
<gene>
    <name evidence="7" type="ORF">Taro_031354</name>
</gene>
<accession>A0A843VPT7</accession>
<dbReference type="Pfam" id="PF26168">
    <property type="entry name" value="Glyco_transf_N"/>
    <property type="match status" value="1"/>
</dbReference>
<evidence type="ECO:0000256" key="4">
    <source>
        <dbReference type="RuleBase" id="RU003718"/>
    </source>
</evidence>
<evidence type="ECO:0000256" key="5">
    <source>
        <dbReference type="RuleBase" id="RU362057"/>
    </source>
</evidence>
<dbReference type="InterPro" id="IPR058980">
    <property type="entry name" value="Glyco_transf_N"/>
</dbReference>
<dbReference type="PANTHER" id="PTHR48047:SF182">
    <property type="entry name" value="GLYCOSYLTRANSFERASE"/>
    <property type="match status" value="1"/>
</dbReference>
<feature type="domain" description="Glycosyltransferase N-terminal" evidence="6">
    <location>
        <begin position="16"/>
        <end position="253"/>
    </location>
</feature>
<name>A0A843VPT7_COLES</name>
<evidence type="ECO:0000313" key="7">
    <source>
        <dbReference type="EMBL" id="MQL98638.1"/>
    </source>
</evidence>
<dbReference type="AlphaFoldDB" id="A0A843VPT7"/>
<evidence type="ECO:0000256" key="3">
    <source>
        <dbReference type="ARBA" id="ARBA00022679"/>
    </source>
</evidence>
<dbReference type="FunFam" id="3.40.50.2000:FF:000071">
    <property type="entry name" value="Glycosyltransferase"/>
    <property type="match status" value="1"/>
</dbReference>
<dbReference type="PANTHER" id="PTHR48047">
    <property type="entry name" value="GLYCOSYLTRANSFERASE"/>
    <property type="match status" value="1"/>
</dbReference>
<organism evidence="7 8">
    <name type="scientific">Colocasia esculenta</name>
    <name type="common">Wild taro</name>
    <name type="synonym">Arum esculentum</name>
    <dbReference type="NCBI Taxonomy" id="4460"/>
    <lineage>
        <taxon>Eukaryota</taxon>
        <taxon>Viridiplantae</taxon>
        <taxon>Streptophyta</taxon>
        <taxon>Embryophyta</taxon>
        <taxon>Tracheophyta</taxon>
        <taxon>Spermatophyta</taxon>
        <taxon>Magnoliopsida</taxon>
        <taxon>Liliopsida</taxon>
        <taxon>Araceae</taxon>
        <taxon>Aroideae</taxon>
        <taxon>Colocasieae</taxon>
        <taxon>Colocasia</taxon>
    </lineage>
</organism>
<comment type="caution">
    <text evidence="7">The sequence shown here is derived from an EMBL/GenBank/DDBJ whole genome shotgun (WGS) entry which is preliminary data.</text>
</comment>
<evidence type="ECO:0000256" key="2">
    <source>
        <dbReference type="ARBA" id="ARBA00022676"/>
    </source>
</evidence>
<comment type="similarity">
    <text evidence="1 4">Belongs to the UDP-glycosyltransferase family.</text>
</comment>
<dbReference type="PROSITE" id="PS00375">
    <property type="entry name" value="UDPGT"/>
    <property type="match status" value="1"/>
</dbReference>
<reference evidence="7" key="1">
    <citation type="submission" date="2017-07" db="EMBL/GenBank/DDBJ databases">
        <title>Taro Niue Genome Assembly and Annotation.</title>
        <authorList>
            <person name="Atibalentja N."/>
            <person name="Keating K."/>
            <person name="Fields C.J."/>
        </authorList>
    </citation>
    <scope>NUCLEOTIDE SEQUENCE</scope>
    <source>
        <strain evidence="7">Niue_2</strain>
        <tissue evidence="7">Leaf</tissue>
    </source>
</reference>
<dbReference type="EMBL" id="NMUH01002218">
    <property type="protein sequence ID" value="MQL98638.1"/>
    <property type="molecule type" value="Genomic_DNA"/>
</dbReference>
<evidence type="ECO:0000313" key="8">
    <source>
        <dbReference type="Proteomes" id="UP000652761"/>
    </source>
</evidence>
<dbReference type="EC" id="2.4.1.-" evidence="5"/>
<dbReference type="CDD" id="cd03784">
    <property type="entry name" value="GT1_Gtf-like"/>
    <property type="match status" value="1"/>
</dbReference>
<keyword evidence="3 4" id="KW-0808">Transferase</keyword>
<dbReference type="Gene3D" id="3.40.50.2000">
    <property type="entry name" value="Glycogen Phosphorylase B"/>
    <property type="match status" value="2"/>
</dbReference>
<keyword evidence="8" id="KW-1185">Reference proteome</keyword>
<dbReference type="InterPro" id="IPR035595">
    <property type="entry name" value="UDP_glycos_trans_CS"/>
</dbReference>
<dbReference type="Proteomes" id="UP000652761">
    <property type="component" value="Unassembled WGS sequence"/>
</dbReference>
<dbReference type="SUPFAM" id="SSF53756">
    <property type="entry name" value="UDP-Glycosyltransferase/glycogen phosphorylase"/>
    <property type="match status" value="1"/>
</dbReference>
<dbReference type="FunFam" id="3.40.50.2000:FF:000047">
    <property type="entry name" value="Glycosyltransferase"/>
    <property type="match status" value="1"/>
</dbReference>
<proteinExistence type="inferred from homology"/>
<sequence length="521" mass="57052">MACPGGVHREEPPHFVLVPLLAPGHMIPMVDMARLLAAHGAVVSVAITPVNAARIGDVIRRCADSGLPVHFIELPFPCREVGLPEGCENLDLLPSRSLFPNFHRAARTLLEPLEQQLRRSRPAPSCVVSDSAFPWTRELARSFGVPWLLFHGFCCFALLCQHNLHEHKTHLHVASDSDPFVLPCLGQRIEVTRAQLPGAFSSTLKIQDIREQIRNGELTADGFVVNTFAELEPAFVHDLQEATGKKVWTVGPLSLCNKKALDVAERGDKASIDNARCLKWLDSMDPGSVVYASFGSIARLAPSQLKEIGLGLEASGHPFIWVIKTRDEKASREVERWLEEEGFEERNRTKGLLIRGWAPQLLILSHPAVGGFLTHCGWNSTLEGVCAGVPMVSWPLFGEQFLNEKLIGQILGVAVGVGVYTPIVWTEEEKAEVLVRRDEVARAVASLMHGGEEAAERRRRARELGEKARRAVVEGGSSHTNVALLIRSVSVSSPVVADGTLPLRSSGVRSTLTLDYDSSPP</sequence>
<keyword evidence="2 4" id="KW-0328">Glycosyltransferase</keyword>
<dbReference type="GO" id="GO:0035251">
    <property type="term" value="F:UDP-glucosyltransferase activity"/>
    <property type="evidence" value="ECO:0007669"/>
    <property type="project" value="TreeGrafter"/>
</dbReference>
<dbReference type="Pfam" id="PF00201">
    <property type="entry name" value="UDPGT"/>
    <property type="match status" value="1"/>
</dbReference>